<reference evidence="7 8" key="1">
    <citation type="submission" date="2019-03" db="EMBL/GenBank/DDBJ databases">
        <authorList>
            <consortium name="Pathogen Informatics"/>
        </authorList>
    </citation>
    <scope>NUCLEOTIDE SEQUENCE [LARGE SCALE GENOMIC DNA]</scope>
    <source>
        <strain evidence="7 8">NCTC13038</strain>
    </source>
</reference>
<dbReference type="Gene3D" id="3.40.640.10">
    <property type="entry name" value="Type I PLP-dependent aspartate aminotransferase-like (Major domain)"/>
    <property type="match status" value="1"/>
</dbReference>
<dbReference type="InterPro" id="IPR015424">
    <property type="entry name" value="PyrdxlP-dep_Trfase"/>
</dbReference>
<feature type="domain" description="HTH gntR-type" evidence="6">
    <location>
        <begin position="4"/>
        <end position="72"/>
    </location>
</feature>
<dbReference type="Pfam" id="PF00155">
    <property type="entry name" value="Aminotran_1_2"/>
    <property type="match status" value="1"/>
</dbReference>
<gene>
    <name evidence="7" type="primary">ydcR_4</name>
    <name evidence="7" type="ORF">NCTC13038_04230</name>
</gene>
<dbReference type="InterPro" id="IPR004839">
    <property type="entry name" value="Aminotransferase_I/II_large"/>
</dbReference>
<dbReference type="SUPFAM" id="SSF53383">
    <property type="entry name" value="PLP-dependent transferases"/>
    <property type="match status" value="1"/>
</dbReference>
<dbReference type="GO" id="GO:0030170">
    <property type="term" value="F:pyridoxal phosphate binding"/>
    <property type="evidence" value="ECO:0007669"/>
    <property type="project" value="InterPro"/>
</dbReference>
<organism evidence="7 8">
    <name type="scientific">Raoultella terrigena</name>
    <name type="common">Klebsiella terrigena</name>
    <dbReference type="NCBI Taxonomy" id="577"/>
    <lineage>
        <taxon>Bacteria</taxon>
        <taxon>Pseudomonadati</taxon>
        <taxon>Pseudomonadota</taxon>
        <taxon>Gammaproteobacteria</taxon>
        <taxon>Enterobacterales</taxon>
        <taxon>Enterobacteriaceae</taxon>
        <taxon>Klebsiella/Raoultella group</taxon>
        <taxon>Raoultella</taxon>
    </lineage>
</organism>
<accession>A0A485C8V1</accession>
<evidence type="ECO:0000313" key="8">
    <source>
        <dbReference type="Proteomes" id="UP000332594"/>
    </source>
</evidence>
<dbReference type="CDD" id="cd00609">
    <property type="entry name" value="AAT_like"/>
    <property type="match status" value="1"/>
</dbReference>
<protein>
    <submittedName>
        <fullName evidence="7">Uncharacterized HTH-type transcriptional regulator ydcR</fullName>
    </submittedName>
</protein>
<dbReference type="EMBL" id="CAADJG010000002">
    <property type="protein sequence ID" value="VFS80528.1"/>
    <property type="molecule type" value="Genomic_DNA"/>
</dbReference>
<evidence type="ECO:0000256" key="1">
    <source>
        <dbReference type="ARBA" id="ARBA00005384"/>
    </source>
</evidence>
<dbReference type="RefSeq" id="WP_134527223.1">
    <property type="nucleotide sequence ID" value="NZ_BJNO01000012.1"/>
</dbReference>
<comment type="similarity">
    <text evidence="1">In the C-terminal section; belongs to the class-I pyridoxal-phosphate-dependent aminotransferase family.</text>
</comment>
<keyword evidence="5" id="KW-0804">Transcription</keyword>
<dbReference type="AlphaFoldDB" id="A0A485C8V1"/>
<dbReference type="Proteomes" id="UP000332594">
    <property type="component" value="Unassembled WGS sequence"/>
</dbReference>
<name>A0A485C8V1_RAOTE</name>
<evidence type="ECO:0000256" key="2">
    <source>
        <dbReference type="ARBA" id="ARBA00022898"/>
    </source>
</evidence>
<dbReference type="PROSITE" id="PS50949">
    <property type="entry name" value="HTH_GNTR"/>
    <property type="match status" value="1"/>
</dbReference>
<evidence type="ECO:0000256" key="5">
    <source>
        <dbReference type="ARBA" id="ARBA00023163"/>
    </source>
</evidence>
<dbReference type="Pfam" id="PF00392">
    <property type="entry name" value="GntR"/>
    <property type="match status" value="1"/>
</dbReference>
<evidence type="ECO:0000259" key="6">
    <source>
        <dbReference type="PROSITE" id="PS50949"/>
    </source>
</evidence>
<dbReference type="InterPro" id="IPR000524">
    <property type="entry name" value="Tscrpt_reg_HTH_GntR"/>
</dbReference>
<dbReference type="CDD" id="cd07377">
    <property type="entry name" value="WHTH_GntR"/>
    <property type="match status" value="1"/>
</dbReference>
<dbReference type="InterPro" id="IPR051446">
    <property type="entry name" value="HTH_trans_reg/aminotransferase"/>
</dbReference>
<dbReference type="InterPro" id="IPR036388">
    <property type="entry name" value="WH-like_DNA-bd_sf"/>
</dbReference>
<sequence length="443" mass="47783">MFAGKTANDIFDNIRHLVQSGTLQPGDMLPPVRELATRLAVNRNTVAAAYKRLVTSGLAVSQGRNGTAIRAPGAPMVLEGSAQGSALNDISGGNPDPQRLPDLTRYLPGLSPAPRLYGSAAVDPKLARWAHDWVQKDVSAESEINLTSGAIDALERLLCALLLSGDRVVVEDPCFLSSINMLRYAGFNACPVPVDSEGMQPAALEEALRQGARAVIITPRAHNPTGCSLSEARAAAIREILARYPQVLVILDDHFALLSSTPWHSPLPEETRRWALIRSMSKALGPDLRLAVVASDPTTSEALRLRLNSGSQWVSHLLQDLALACLNDSVFTASLAQTRLAYRQRNERLASALTRRGIDNPGPGDGLNFWLPLSAPSQPLALRLARAGWLVREGEPFGIRAPSYGLRLSLAALTSDEIDRLAGDLHHALFPHKPESISCQTRS</sequence>
<dbReference type="PRINTS" id="PR00035">
    <property type="entry name" value="HTHGNTR"/>
</dbReference>
<dbReference type="InterPro" id="IPR015421">
    <property type="entry name" value="PyrdxlP-dep_Trfase_major"/>
</dbReference>
<proteinExistence type="inferred from homology"/>
<dbReference type="InterPro" id="IPR036390">
    <property type="entry name" value="WH_DNA-bd_sf"/>
</dbReference>
<keyword evidence="3" id="KW-0805">Transcription regulation</keyword>
<dbReference type="NCBIfam" id="NF012025">
    <property type="entry name" value="PRK15481.1"/>
    <property type="match status" value="1"/>
</dbReference>
<evidence type="ECO:0000313" key="7">
    <source>
        <dbReference type="EMBL" id="VFS80528.1"/>
    </source>
</evidence>
<dbReference type="GO" id="GO:0003700">
    <property type="term" value="F:DNA-binding transcription factor activity"/>
    <property type="evidence" value="ECO:0007669"/>
    <property type="project" value="InterPro"/>
</dbReference>
<dbReference type="GO" id="GO:0003677">
    <property type="term" value="F:DNA binding"/>
    <property type="evidence" value="ECO:0007669"/>
    <property type="project" value="UniProtKB-KW"/>
</dbReference>
<evidence type="ECO:0000256" key="3">
    <source>
        <dbReference type="ARBA" id="ARBA00023015"/>
    </source>
</evidence>
<dbReference type="PANTHER" id="PTHR46577">
    <property type="entry name" value="HTH-TYPE TRANSCRIPTIONAL REGULATORY PROTEIN GABR"/>
    <property type="match status" value="1"/>
</dbReference>
<evidence type="ECO:0000256" key="4">
    <source>
        <dbReference type="ARBA" id="ARBA00023125"/>
    </source>
</evidence>
<keyword evidence="4" id="KW-0238">DNA-binding</keyword>
<dbReference type="Gene3D" id="1.10.10.10">
    <property type="entry name" value="Winged helix-like DNA-binding domain superfamily/Winged helix DNA-binding domain"/>
    <property type="match status" value="1"/>
</dbReference>
<dbReference type="SMART" id="SM00345">
    <property type="entry name" value="HTH_GNTR"/>
    <property type="match status" value="1"/>
</dbReference>
<keyword evidence="2" id="KW-0663">Pyridoxal phosphate</keyword>
<dbReference type="SUPFAM" id="SSF46785">
    <property type="entry name" value="Winged helix' DNA-binding domain"/>
    <property type="match status" value="1"/>
</dbReference>
<dbReference type="PANTHER" id="PTHR46577:SF1">
    <property type="entry name" value="HTH-TYPE TRANSCRIPTIONAL REGULATORY PROTEIN GABR"/>
    <property type="match status" value="1"/>
</dbReference>